<dbReference type="GO" id="GO:0005634">
    <property type="term" value="C:nucleus"/>
    <property type="evidence" value="ECO:0007669"/>
    <property type="project" value="UniProtKB-SubCell"/>
</dbReference>
<keyword evidence="4" id="KW-0862">Zinc</keyword>
<evidence type="ECO:0000256" key="4">
    <source>
        <dbReference type="ARBA" id="ARBA00022833"/>
    </source>
</evidence>
<reference evidence="7" key="1">
    <citation type="submission" date="2023-04" db="EMBL/GenBank/DDBJ databases">
        <title>Phytophthora fragariaefolia NBRC 109709.</title>
        <authorList>
            <person name="Ichikawa N."/>
            <person name="Sato H."/>
            <person name="Tonouchi N."/>
        </authorList>
    </citation>
    <scope>NUCLEOTIDE SEQUENCE</scope>
    <source>
        <strain evidence="7">NBRC 109709</strain>
    </source>
</reference>
<accession>A0A9W6XF38</accession>
<dbReference type="EMBL" id="BSXT01001038">
    <property type="protein sequence ID" value="GMF37786.1"/>
    <property type="molecule type" value="Genomic_DNA"/>
</dbReference>
<feature type="compositionally biased region" description="Low complexity" evidence="6">
    <location>
        <begin position="93"/>
        <end position="106"/>
    </location>
</feature>
<feature type="compositionally biased region" description="Basic and acidic residues" evidence="6">
    <location>
        <begin position="59"/>
        <end position="69"/>
    </location>
</feature>
<evidence type="ECO:0000256" key="5">
    <source>
        <dbReference type="ARBA" id="ARBA00023242"/>
    </source>
</evidence>
<feature type="region of interest" description="Disordered" evidence="6">
    <location>
        <begin position="626"/>
        <end position="653"/>
    </location>
</feature>
<dbReference type="AlphaFoldDB" id="A0A9W6XF38"/>
<keyword evidence="8" id="KW-1185">Reference proteome</keyword>
<gene>
    <name evidence="7" type="ORF">Pfra01_001068700</name>
</gene>
<feature type="compositionally biased region" description="Basic and acidic residues" evidence="6">
    <location>
        <begin position="107"/>
        <end position="124"/>
    </location>
</feature>
<comment type="subcellular location">
    <subcellularLocation>
        <location evidence="1">Nucleus</location>
    </subcellularLocation>
</comment>
<keyword evidence="3" id="KW-0863">Zinc-finger</keyword>
<evidence type="ECO:0000313" key="7">
    <source>
        <dbReference type="EMBL" id="GMF37786.1"/>
    </source>
</evidence>
<dbReference type="OrthoDB" id="101009at2759"/>
<dbReference type="InterPro" id="IPR052035">
    <property type="entry name" value="ZnF_BED_domain_contain"/>
</dbReference>
<dbReference type="Proteomes" id="UP001165121">
    <property type="component" value="Unassembled WGS sequence"/>
</dbReference>
<dbReference type="PANTHER" id="PTHR46481">
    <property type="entry name" value="ZINC FINGER BED DOMAIN-CONTAINING PROTEIN 4"/>
    <property type="match status" value="1"/>
</dbReference>
<proteinExistence type="predicted"/>
<name>A0A9W6XF38_9STRA</name>
<feature type="region of interest" description="Disordered" evidence="6">
    <location>
        <begin position="1"/>
        <end position="125"/>
    </location>
</feature>
<evidence type="ECO:0000256" key="3">
    <source>
        <dbReference type="ARBA" id="ARBA00022771"/>
    </source>
</evidence>
<dbReference type="PANTHER" id="PTHR46481:SF10">
    <property type="entry name" value="ZINC FINGER BED DOMAIN-CONTAINING PROTEIN 39"/>
    <property type="match status" value="1"/>
</dbReference>
<sequence length="748" mass="84571">MEELRSPDPIARLARLPPTLAKTNTASSSVSHSSKKAGLSQDPPSVSRRHSSRKTSSTELDKDASHDQIRSAYNFPQTRASVTTPSAPRPEVTASASRRSPTTSQRQHPEQVASERDPNSELAKRWRVVPKHNTRLESPPPRLFTTRRQRRLDLWQFAQLVPNPACWYLSDEEFDNSNAIYAYCKKCRTSLTFSVGNHKVTEHMTEYHSRELAEYASAKKLQHRLEDDFAEVAVELRTITAEEQKELNRLLAKWIASHFRPLVLVEDKEFIEFIAFITETLSQVKVKTPKRHRDSGSNIVNAGKTMDIYHAPCMASEIHLVLLGTMSSQKKSSQKSKPVWALIVENEASAIAAEHKIDDDLNKDERADMEVIRDNAVLELADFIDTTLATLEKDGMQSMREIVQTFRSLAVYFRRSTKAHSCLEVIQKENNPRATAVYPIVDCPTRWNSSWLMLNRCVTLQPSLYKFFEYLFSDEGRVEFNDIRNKLAKPKHQEWLAIKCLCVLLQPFASVSTWLGGQTYPTLSLVTSAIAALEEAMNDSQLFDGILNSAGGEAYVDEVWVAMKDCQAIIKRLFDTRFANLKSIDLNWIAYLDPRVASEMNHLTPETEESARTQLLAAAAEFAPEQATSTNNAASPGTTKKAPDRGTSRMFGKKKRAAVPANRICVREFNEYLAAVRLLDAAEDTKFSTFDWWRVKKGSGNIITTKRSSLTPDLVRDLVFIAENTHRKKPLRCESDSVSETILVQEDQ</sequence>
<dbReference type="SUPFAM" id="SSF53098">
    <property type="entry name" value="Ribonuclease H-like"/>
    <property type="match status" value="1"/>
</dbReference>
<evidence type="ECO:0000256" key="6">
    <source>
        <dbReference type="SAM" id="MobiDB-lite"/>
    </source>
</evidence>
<organism evidence="7 8">
    <name type="scientific">Phytophthora fragariaefolia</name>
    <dbReference type="NCBI Taxonomy" id="1490495"/>
    <lineage>
        <taxon>Eukaryota</taxon>
        <taxon>Sar</taxon>
        <taxon>Stramenopiles</taxon>
        <taxon>Oomycota</taxon>
        <taxon>Peronosporomycetes</taxon>
        <taxon>Peronosporales</taxon>
        <taxon>Peronosporaceae</taxon>
        <taxon>Phytophthora</taxon>
    </lineage>
</organism>
<protein>
    <submittedName>
        <fullName evidence="7">Unnamed protein product</fullName>
    </submittedName>
</protein>
<evidence type="ECO:0000256" key="1">
    <source>
        <dbReference type="ARBA" id="ARBA00004123"/>
    </source>
</evidence>
<evidence type="ECO:0000256" key="2">
    <source>
        <dbReference type="ARBA" id="ARBA00022723"/>
    </source>
</evidence>
<dbReference type="SUPFAM" id="SSF140996">
    <property type="entry name" value="Hermes dimerisation domain"/>
    <property type="match status" value="1"/>
</dbReference>
<dbReference type="GO" id="GO:0008270">
    <property type="term" value="F:zinc ion binding"/>
    <property type="evidence" value="ECO:0007669"/>
    <property type="project" value="UniProtKB-KW"/>
</dbReference>
<keyword evidence="5" id="KW-0539">Nucleus</keyword>
<dbReference type="InterPro" id="IPR012337">
    <property type="entry name" value="RNaseH-like_sf"/>
</dbReference>
<comment type="caution">
    <text evidence="7">The sequence shown here is derived from an EMBL/GenBank/DDBJ whole genome shotgun (WGS) entry which is preliminary data.</text>
</comment>
<feature type="compositionally biased region" description="Polar residues" evidence="6">
    <location>
        <begin position="74"/>
        <end position="86"/>
    </location>
</feature>
<evidence type="ECO:0000313" key="8">
    <source>
        <dbReference type="Proteomes" id="UP001165121"/>
    </source>
</evidence>
<keyword evidence="2" id="KW-0479">Metal-binding</keyword>
<feature type="compositionally biased region" description="Polar residues" evidence="6">
    <location>
        <begin position="629"/>
        <end position="638"/>
    </location>
</feature>